<name>A0ABW1F5L8_9ACTN</name>
<dbReference type="EMBL" id="JBHSOD010000052">
    <property type="protein sequence ID" value="MFC5889184.1"/>
    <property type="molecule type" value="Genomic_DNA"/>
</dbReference>
<keyword evidence="4" id="KW-1185">Reference proteome</keyword>
<protein>
    <submittedName>
        <fullName evidence="3">RICIN domain-containing protein</fullName>
    </submittedName>
</protein>
<evidence type="ECO:0000259" key="2">
    <source>
        <dbReference type="SMART" id="SM00458"/>
    </source>
</evidence>
<feature type="chain" id="PRO_5047304340" evidence="1">
    <location>
        <begin position="28"/>
        <end position="191"/>
    </location>
</feature>
<evidence type="ECO:0000313" key="4">
    <source>
        <dbReference type="Proteomes" id="UP001596067"/>
    </source>
</evidence>
<dbReference type="Proteomes" id="UP001596067">
    <property type="component" value="Unassembled WGS sequence"/>
</dbReference>
<sequence length="191" mass="20471">MKRFTRAAAVAAAVLAAVAVSSVPAQAGNPGVLYNLASGWCADLPNYGAEYGTKVYEYWCDGSSNDNQQWSFDYDGNVYRGLSAFTIRNLKSGQCMDVPDYGVVDPGTQVGMYACSPGGGDNQEWVFQPSSDYSGYGVLMNVKTLMATTPTLCLDVANWGGERNGLPLTVYNCYGAGWAYGGTDDHLWTLS</sequence>
<evidence type="ECO:0000313" key="3">
    <source>
        <dbReference type="EMBL" id="MFC5889184.1"/>
    </source>
</evidence>
<dbReference type="SMART" id="SM00458">
    <property type="entry name" value="RICIN"/>
    <property type="match status" value="1"/>
</dbReference>
<dbReference type="Gene3D" id="2.80.10.50">
    <property type="match status" value="1"/>
</dbReference>
<dbReference type="PROSITE" id="PS50231">
    <property type="entry name" value="RICIN_B_LECTIN"/>
    <property type="match status" value="1"/>
</dbReference>
<feature type="domain" description="Ricin B lectin" evidence="2">
    <location>
        <begin position="28"/>
        <end position="181"/>
    </location>
</feature>
<dbReference type="CDD" id="cd00161">
    <property type="entry name" value="beta-trefoil_Ricin-like"/>
    <property type="match status" value="1"/>
</dbReference>
<keyword evidence="1" id="KW-0732">Signal</keyword>
<dbReference type="InterPro" id="IPR035992">
    <property type="entry name" value="Ricin_B-like_lectins"/>
</dbReference>
<dbReference type="SUPFAM" id="SSF50370">
    <property type="entry name" value="Ricin B-like lectins"/>
    <property type="match status" value="1"/>
</dbReference>
<feature type="signal peptide" evidence="1">
    <location>
        <begin position="1"/>
        <end position="27"/>
    </location>
</feature>
<gene>
    <name evidence="3" type="ORF">ACFP0N_29865</name>
</gene>
<organism evidence="3 4">
    <name type="scientific">Kitasatospora aburaviensis</name>
    <dbReference type="NCBI Taxonomy" id="67265"/>
    <lineage>
        <taxon>Bacteria</taxon>
        <taxon>Bacillati</taxon>
        <taxon>Actinomycetota</taxon>
        <taxon>Actinomycetes</taxon>
        <taxon>Kitasatosporales</taxon>
        <taxon>Streptomycetaceae</taxon>
        <taxon>Kitasatospora</taxon>
    </lineage>
</organism>
<dbReference type="InterPro" id="IPR000772">
    <property type="entry name" value="Ricin_B_lectin"/>
</dbReference>
<accession>A0ABW1F5L8</accession>
<dbReference type="RefSeq" id="WP_345328283.1">
    <property type="nucleotide sequence ID" value="NZ_BAAAVH010000016.1"/>
</dbReference>
<evidence type="ECO:0000256" key="1">
    <source>
        <dbReference type="SAM" id="SignalP"/>
    </source>
</evidence>
<proteinExistence type="predicted"/>
<dbReference type="Pfam" id="PF00652">
    <property type="entry name" value="Ricin_B_lectin"/>
    <property type="match status" value="1"/>
</dbReference>
<reference evidence="4" key="1">
    <citation type="journal article" date="2019" name="Int. J. Syst. Evol. Microbiol.">
        <title>The Global Catalogue of Microorganisms (GCM) 10K type strain sequencing project: providing services to taxonomists for standard genome sequencing and annotation.</title>
        <authorList>
            <consortium name="The Broad Institute Genomics Platform"/>
            <consortium name="The Broad Institute Genome Sequencing Center for Infectious Disease"/>
            <person name="Wu L."/>
            <person name="Ma J."/>
        </authorList>
    </citation>
    <scope>NUCLEOTIDE SEQUENCE [LARGE SCALE GENOMIC DNA]</scope>
    <source>
        <strain evidence="4">CGMCC 4.1469</strain>
    </source>
</reference>
<comment type="caution">
    <text evidence="3">The sequence shown here is derived from an EMBL/GenBank/DDBJ whole genome shotgun (WGS) entry which is preliminary data.</text>
</comment>